<evidence type="ECO:0000256" key="3">
    <source>
        <dbReference type="ARBA" id="ARBA00022801"/>
    </source>
</evidence>
<dbReference type="SUPFAM" id="SSF89550">
    <property type="entry name" value="PHP domain-like"/>
    <property type="match status" value="1"/>
</dbReference>
<proteinExistence type="inferred from homology"/>
<organism evidence="5 6">
    <name type="scientific">Candidatus Cryptobacteroides excrementavium</name>
    <dbReference type="NCBI Taxonomy" id="2840759"/>
    <lineage>
        <taxon>Bacteria</taxon>
        <taxon>Pseudomonadati</taxon>
        <taxon>Bacteroidota</taxon>
        <taxon>Bacteroidia</taxon>
        <taxon>Bacteroidales</taxon>
        <taxon>Candidatus Cryptobacteroides</taxon>
    </lineage>
</organism>
<evidence type="ECO:0000256" key="1">
    <source>
        <dbReference type="ARBA" id="ARBA00005750"/>
    </source>
</evidence>
<comment type="catalytic activity">
    <reaction evidence="4">
        <text>O-phospho-L-tyrosyl-[protein] + H2O = L-tyrosyl-[protein] + phosphate</text>
        <dbReference type="Rhea" id="RHEA:10684"/>
        <dbReference type="Rhea" id="RHEA-COMP:10136"/>
        <dbReference type="Rhea" id="RHEA-COMP:20101"/>
        <dbReference type="ChEBI" id="CHEBI:15377"/>
        <dbReference type="ChEBI" id="CHEBI:43474"/>
        <dbReference type="ChEBI" id="CHEBI:46858"/>
        <dbReference type="ChEBI" id="CHEBI:61978"/>
        <dbReference type="EC" id="3.1.3.48"/>
    </reaction>
</comment>
<dbReference type="Pfam" id="PF19567">
    <property type="entry name" value="CpsB_CapC"/>
    <property type="match status" value="1"/>
</dbReference>
<reference evidence="5" key="1">
    <citation type="submission" date="2020-10" db="EMBL/GenBank/DDBJ databases">
        <authorList>
            <person name="Gilroy R."/>
        </authorList>
    </citation>
    <scope>NUCLEOTIDE SEQUENCE</scope>
    <source>
        <strain evidence="5">B2-16538</strain>
    </source>
</reference>
<dbReference type="GO" id="GO:0004725">
    <property type="term" value="F:protein tyrosine phosphatase activity"/>
    <property type="evidence" value="ECO:0007669"/>
    <property type="project" value="UniProtKB-EC"/>
</dbReference>
<dbReference type="Proteomes" id="UP000823750">
    <property type="component" value="Unassembled WGS sequence"/>
</dbReference>
<dbReference type="InterPro" id="IPR016667">
    <property type="entry name" value="Caps_polysacc_synth_CpsB/CapC"/>
</dbReference>
<evidence type="ECO:0000256" key="2">
    <source>
        <dbReference type="ARBA" id="ARBA00013064"/>
    </source>
</evidence>
<evidence type="ECO:0000313" key="5">
    <source>
        <dbReference type="EMBL" id="MBO8484810.1"/>
    </source>
</evidence>
<evidence type="ECO:0000313" key="6">
    <source>
        <dbReference type="Proteomes" id="UP000823750"/>
    </source>
</evidence>
<dbReference type="AlphaFoldDB" id="A0A9D9J2A5"/>
<accession>A0A9D9J2A5</accession>
<protein>
    <recommendedName>
        <fullName evidence="2">protein-tyrosine-phosphatase</fullName>
        <ecNumber evidence="2">3.1.3.48</ecNumber>
    </recommendedName>
</protein>
<dbReference type="EC" id="3.1.3.48" evidence="2"/>
<dbReference type="EMBL" id="JADILX010000002">
    <property type="protein sequence ID" value="MBO8484810.1"/>
    <property type="molecule type" value="Genomic_DNA"/>
</dbReference>
<dbReference type="PANTHER" id="PTHR39181:SF1">
    <property type="entry name" value="TYROSINE-PROTEIN PHOSPHATASE YWQE"/>
    <property type="match status" value="1"/>
</dbReference>
<keyword evidence="3" id="KW-0378">Hydrolase</keyword>
<name>A0A9D9J2A5_9BACT</name>
<gene>
    <name evidence="5" type="ORF">IAB78_00090</name>
</gene>
<dbReference type="InterPro" id="IPR016195">
    <property type="entry name" value="Pol/histidinol_Pase-like"/>
</dbReference>
<dbReference type="GO" id="GO:0030145">
    <property type="term" value="F:manganese ion binding"/>
    <property type="evidence" value="ECO:0007669"/>
    <property type="project" value="InterPro"/>
</dbReference>
<dbReference type="Gene3D" id="3.20.20.140">
    <property type="entry name" value="Metal-dependent hydrolases"/>
    <property type="match status" value="1"/>
</dbReference>
<comment type="similarity">
    <text evidence="1">Belongs to the metallo-dependent hydrolases superfamily. CpsB/CapC family.</text>
</comment>
<reference evidence="5" key="2">
    <citation type="journal article" date="2021" name="PeerJ">
        <title>Extensive microbial diversity within the chicken gut microbiome revealed by metagenomics and culture.</title>
        <authorList>
            <person name="Gilroy R."/>
            <person name="Ravi A."/>
            <person name="Getino M."/>
            <person name="Pursley I."/>
            <person name="Horton D.L."/>
            <person name="Alikhan N.F."/>
            <person name="Baker D."/>
            <person name="Gharbi K."/>
            <person name="Hall N."/>
            <person name="Watson M."/>
            <person name="Adriaenssens E.M."/>
            <person name="Foster-Nyarko E."/>
            <person name="Jarju S."/>
            <person name="Secka A."/>
            <person name="Antonio M."/>
            <person name="Oren A."/>
            <person name="Chaudhuri R.R."/>
            <person name="La Ragione R."/>
            <person name="Hildebrand F."/>
            <person name="Pallen M.J."/>
        </authorList>
    </citation>
    <scope>NUCLEOTIDE SEQUENCE</scope>
    <source>
        <strain evidence="5">B2-16538</strain>
    </source>
</reference>
<comment type="caution">
    <text evidence="5">The sequence shown here is derived from an EMBL/GenBank/DDBJ whole genome shotgun (WGS) entry which is preliminary data.</text>
</comment>
<evidence type="ECO:0000256" key="4">
    <source>
        <dbReference type="ARBA" id="ARBA00051722"/>
    </source>
</evidence>
<dbReference type="PANTHER" id="PTHR39181">
    <property type="entry name" value="TYROSINE-PROTEIN PHOSPHATASE YWQE"/>
    <property type="match status" value="1"/>
</dbReference>
<sequence length="257" mass="28547">MAENKSTGGFWHSLFSGGPSLSDLPFETDMHSHVLPGVDDGFRTAEQSCKAVAQLASIGVRNMILTPHIYPELYPENNHDFITARFREDVAGLQAASGGMNFKIAGEHMVYEGIEDTFSAPMLLLPGRHILIEMSYAYESANIDETIFKLVCMDFHPVLAHPERYIFYPSDLKRIRNLIDKGCVLQLNLLSLGGFYGKGALVKAEAILEKGMYSYAGTDLHSLAQIGMLRSLRFKKKHAAALERIMLGTTVLFNSTR</sequence>